<dbReference type="InterPro" id="IPR004360">
    <property type="entry name" value="Glyas_Fos-R_dOase_dom"/>
</dbReference>
<dbReference type="Gene3D" id="3.10.180.10">
    <property type="entry name" value="2,3-Dihydroxybiphenyl 1,2-Dioxygenase, domain 1"/>
    <property type="match status" value="1"/>
</dbReference>
<dbReference type="Proteomes" id="UP000253501">
    <property type="component" value="Unassembled WGS sequence"/>
</dbReference>
<dbReference type="PANTHER" id="PTHR43048:SF6">
    <property type="entry name" value="BLR8189 PROTEIN"/>
    <property type="match status" value="1"/>
</dbReference>
<accession>A0A367PA00</accession>
<feature type="domain" description="VOC" evidence="2">
    <location>
        <begin position="13"/>
        <end position="157"/>
    </location>
</feature>
<dbReference type="InterPro" id="IPR037523">
    <property type="entry name" value="VOC_core"/>
</dbReference>
<sequence length="176" mass="19805">MSSNNSETRVPRAFNHVGLTVPDIDRAIAWYGAVFGFQLIYRRTIELTPGVPEVAEIFGPRFEKAYQAHLVTANGVGLELFQFITPAVEPHEDTFTYWRQGVFHLCFTDPDLEGLAARIVANGGKQRTKVWTFLPDRPYQLVYCEDCFGNVIEGFSHSYAEVFSSMPGWHGARNAA</sequence>
<evidence type="ECO:0000313" key="4">
    <source>
        <dbReference type="Proteomes" id="UP000253501"/>
    </source>
</evidence>
<gene>
    <name evidence="3" type="ORF">DDK22_30675</name>
</gene>
<dbReference type="SUPFAM" id="SSF54593">
    <property type="entry name" value="Glyoxalase/Bleomycin resistance protein/Dihydroxybiphenyl dioxygenase"/>
    <property type="match status" value="1"/>
</dbReference>
<dbReference type="AlphaFoldDB" id="A0A367PA00"/>
<dbReference type="PANTHER" id="PTHR43048">
    <property type="entry name" value="METHYLMALONYL-COA EPIMERASE"/>
    <property type="match status" value="1"/>
</dbReference>
<dbReference type="PROSITE" id="PS51819">
    <property type="entry name" value="VOC"/>
    <property type="match status" value="1"/>
</dbReference>
<dbReference type="Pfam" id="PF00903">
    <property type="entry name" value="Glyoxalase"/>
    <property type="match status" value="1"/>
</dbReference>
<evidence type="ECO:0000259" key="2">
    <source>
        <dbReference type="PROSITE" id="PS51819"/>
    </source>
</evidence>
<dbReference type="InterPro" id="IPR029068">
    <property type="entry name" value="Glyas_Bleomycin-R_OHBP_Dase"/>
</dbReference>
<evidence type="ECO:0000256" key="1">
    <source>
        <dbReference type="ARBA" id="ARBA00022723"/>
    </source>
</evidence>
<evidence type="ECO:0000313" key="3">
    <source>
        <dbReference type="EMBL" id="RCJ04692.1"/>
    </source>
</evidence>
<dbReference type="EMBL" id="QDHA01000092">
    <property type="protein sequence ID" value="RCJ04692.1"/>
    <property type="molecule type" value="Genomic_DNA"/>
</dbReference>
<keyword evidence="1" id="KW-0479">Metal-binding</keyword>
<protein>
    <submittedName>
        <fullName evidence="3">VOC family protein</fullName>
    </submittedName>
</protein>
<proteinExistence type="predicted"/>
<dbReference type="GO" id="GO:0046491">
    <property type="term" value="P:L-methylmalonyl-CoA metabolic process"/>
    <property type="evidence" value="ECO:0007669"/>
    <property type="project" value="TreeGrafter"/>
</dbReference>
<reference evidence="3 4" key="1">
    <citation type="submission" date="2018-04" db="EMBL/GenBank/DDBJ databases">
        <title>Cupriavidus necator CR12 genome sequencing and assembly.</title>
        <authorList>
            <person name="Ben Fekih I."/>
            <person name="Mazhar H.S."/>
            <person name="Bello S.K."/>
            <person name="Rensing C."/>
        </authorList>
    </citation>
    <scope>NUCLEOTIDE SEQUENCE [LARGE SCALE GENOMIC DNA]</scope>
    <source>
        <strain evidence="3 4">CR12</strain>
    </source>
</reference>
<dbReference type="GO" id="GO:0046872">
    <property type="term" value="F:metal ion binding"/>
    <property type="evidence" value="ECO:0007669"/>
    <property type="project" value="UniProtKB-KW"/>
</dbReference>
<dbReference type="GO" id="GO:0004493">
    <property type="term" value="F:methylmalonyl-CoA epimerase activity"/>
    <property type="evidence" value="ECO:0007669"/>
    <property type="project" value="TreeGrafter"/>
</dbReference>
<name>A0A367PA00_CUPNE</name>
<comment type="caution">
    <text evidence="3">The sequence shown here is derived from an EMBL/GenBank/DDBJ whole genome shotgun (WGS) entry which is preliminary data.</text>
</comment>
<dbReference type="InterPro" id="IPR051785">
    <property type="entry name" value="MMCE/EMCE_epimerase"/>
</dbReference>
<dbReference type="RefSeq" id="WP_114135193.1">
    <property type="nucleotide sequence ID" value="NZ_CP068435.1"/>
</dbReference>
<organism evidence="3 4">
    <name type="scientific">Cupriavidus necator</name>
    <name type="common">Alcaligenes eutrophus</name>
    <name type="synonym">Ralstonia eutropha</name>
    <dbReference type="NCBI Taxonomy" id="106590"/>
    <lineage>
        <taxon>Bacteria</taxon>
        <taxon>Pseudomonadati</taxon>
        <taxon>Pseudomonadota</taxon>
        <taxon>Betaproteobacteria</taxon>
        <taxon>Burkholderiales</taxon>
        <taxon>Burkholderiaceae</taxon>
        <taxon>Cupriavidus</taxon>
    </lineage>
</organism>